<dbReference type="EMBL" id="CP159342">
    <property type="protein sequence ID" value="XCH76085.1"/>
    <property type="molecule type" value="Genomic_DNA"/>
</dbReference>
<evidence type="ECO:0000259" key="5">
    <source>
        <dbReference type="PROSITE" id="PS51635"/>
    </source>
</evidence>
<accession>A0AAU8HHV7</accession>
<name>A0AAU8HHV7_9ACTN</name>
<feature type="short sequence motif" description="GXGXXG" evidence="4">
    <location>
        <begin position="9"/>
        <end position="14"/>
    </location>
</feature>
<evidence type="ECO:0000256" key="2">
    <source>
        <dbReference type="ARBA" id="ARBA00022963"/>
    </source>
</evidence>
<evidence type="ECO:0000313" key="6">
    <source>
        <dbReference type="EMBL" id="XBP95382.1"/>
    </source>
</evidence>
<dbReference type="PANTHER" id="PTHR14226:SF57">
    <property type="entry name" value="BLR7027 PROTEIN"/>
    <property type="match status" value="1"/>
</dbReference>
<proteinExistence type="predicted"/>
<keyword evidence="3 4" id="KW-0443">Lipid metabolism</keyword>
<dbReference type="InterPro" id="IPR016035">
    <property type="entry name" value="Acyl_Trfase/lysoPLipase"/>
</dbReference>
<dbReference type="PROSITE" id="PS51635">
    <property type="entry name" value="PNPLA"/>
    <property type="match status" value="1"/>
</dbReference>
<feature type="active site" description="Proton acceptor" evidence="4">
    <location>
        <position position="183"/>
    </location>
</feature>
<reference evidence="6" key="1">
    <citation type="submission" date="2024-01" db="EMBL/GenBank/DDBJ databases">
        <title>The genome sequence of Micromonospora mangrovi CCTCC AA 2012012.</title>
        <authorList>
            <person name="Gao J."/>
        </authorList>
    </citation>
    <scope>NUCLEOTIDE SEQUENCE</scope>
    <source>
        <strain evidence="6">CCTCC AA 2012012</strain>
    </source>
</reference>
<dbReference type="RefSeq" id="WP_350936151.1">
    <property type="nucleotide sequence ID" value="NZ_CP157762.1"/>
</dbReference>
<keyword evidence="1 4" id="KW-0378">Hydrolase</keyword>
<organism evidence="7">
    <name type="scientific">Micromonospora sp. CCTCC AA 2012012</name>
    <dbReference type="NCBI Taxonomy" id="3111921"/>
    <lineage>
        <taxon>Bacteria</taxon>
        <taxon>Bacillati</taxon>
        <taxon>Actinomycetota</taxon>
        <taxon>Actinomycetes</taxon>
        <taxon>Micromonosporales</taxon>
        <taxon>Micromonosporaceae</taxon>
        <taxon>Micromonospora</taxon>
    </lineage>
</organism>
<feature type="domain" description="PNPLA" evidence="5">
    <location>
        <begin position="5"/>
        <end position="196"/>
    </location>
</feature>
<feature type="short sequence motif" description="GXSXG" evidence="4">
    <location>
        <begin position="40"/>
        <end position="44"/>
    </location>
</feature>
<dbReference type="GO" id="GO:0016042">
    <property type="term" value="P:lipid catabolic process"/>
    <property type="evidence" value="ECO:0007669"/>
    <property type="project" value="UniProtKB-UniRule"/>
</dbReference>
<dbReference type="AlphaFoldDB" id="A0AAU8HHV7"/>
<evidence type="ECO:0000256" key="4">
    <source>
        <dbReference type="PROSITE-ProRule" id="PRU01161"/>
    </source>
</evidence>
<dbReference type="SUPFAM" id="SSF52151">
    <property type="entry name" value="FabD/lysophospholipase-like"/>
    <property type="match status" value="1"/>
</dbReference>
<evidence type="ECO:0000313" key="7">
    <source>
        <dbReference type="EMBL" id="XCH76085.1"/>
    </source>
</evidence>
<feature type="short sequence motif" description="DGA/G" evidence="4">
    <location>
        <begin position="183"/>
        <end position="185"/>
    </location>
</feature>
<dbReference type="InterPro" id="IPR050301">
    <property type="entry name" value="NTE"/>
</dbReference>
<dbReference type="Pfam" id="PF01734">
    <property type="entry name" value="Patatin"/>
    <property type="match status" value="1"/>
</dbReference>
<evidence type="ECO:0000256" key="3">
    <source>
        <dbReference type="ARBA" id="ARBA00023098"/>
    </source>
</evidence>
<dbReference type="InterPro" id="IPR002641">
    <property type="entry name" value="PNPLA_dom"/>
</dbReference>
<dbReference type="GO" id="GO:0016787">
    <property type="term" value="F:hydrolase activity"/>
    <property type="evidence" value="ECO:0007669"/>
    <property type="project" value="UniProtKB-UniRule"/>
</dbReference>
<gene>
    <name evidence="7" type="ORF">ABUL08_08360</name>
    <name evidence="6" type="ORF">VK199_08315</name>
</gene>
<protein>
    <submittedName>
        <fullName evidence="7">Patatin-like phospholipase family protein</fullName>
    </submittedName>
</protein>
<evidence type="ECO:0000256" key="1">
    <source>
        <dbReference type="ARBA" id="ARBA00022801"/>
    </source>
</evidence>
<dbReference type="EMBL" id="CP157762">
    <property type="protein sequence ID" value="XBP95382.1"/>
    <property type="molecule type" value="Genomic_DNA"/>
</dbReference>
<reference evidence="7" key="2">
    <citation type="submission" date="2024-06" db="EMBL/GenBank/DDBJ databases">
        <title>Micromonospora mangrovi CCTCC AA 2012012 genome sequences.</title>
        <authorList>
            <person name="Gao J."/>
        </authorList>
    </citation>
    <scope>NUCLEOTIDE SEQUENCE</scope>
    <source>
        <strain evidence="7">CCTCC AA 2012012</strain>
    </source>
</reference>
<keyword evidence="2 4" id="KW-0442">Lipid degradation</keyword>
<feature type="active site" description="Nucleophile" evidence="4">
    <location>
        <position position="42"/>
    </location>
</feature>
<sequence length="279" mass="28042">MTRALVLGGGGVTGVAWELGLLAGLAQRGVDLVGADLVVGTSAGSVVGAQVCSGVPVQELYAAQLRPAEGEVAARLGAGVLLRWAWAGGRSRDAVRSRARVGAMACAARTPSEASRRAVIEGRLPVREWPARRLLVTAVDAASGEFVVFDAASGVSLVDAVGASCAVPGVWPPVTIGDRRFVDGGVRSAVNADLAEGAEAVVVVAPVSSAFGPMPRLAAQVAALRRSARVVVVTPDAAARRAIGRNVLDPARRAGAARAGRAQAAAVADSVAAVWGPVG</sequence>
<dbReference type="Gene3D" id="3.40.1090.10">
    <property type="entry name" value="Cytosolic phospholipase A2 catalytic domain"/>
    <property type="match status" value="2"/>
</dbReference>
<dbReference type="PANTHER" id="PTHR14226">
    <property type="entry name" value="NEUROPATHY TARGET ESTERASE/SWISS CHEESE D.MELANOGASTER"/>
    <property type="match status" value="1"/>
</dbReference>